<gene>
    <name evidence="6" type="ORF">ACH3VR_21645</name>
</gene>
<dbReference type="Pfam" id="PF12833">
    <property type="entry name" value="HTH_18"/>
    <property type="match status" value="1"/>
</dbReference>
<comment type="caution">
    <text evidence="6">The sequence shown here is derived from an EMBL/GenBank/DDBJ whole genome shotgun (WGS) entry which is preliminary data.</text>
</comment>
<dbReference type="PRINTS" id="PR00032">
    <property type="entry name" value="HTHARAC"/>
</dbReference>
<reference evidence="6 7" key="1">
    <citation type="submission" date="2024-09" db="EMBL/GenBank/DDBJ databases">
        <authorList>
            <person name="Pan X."/>
        </authorList>
    </citation>
    <scope>NUCLEOTIDE SEQUENCE [LARGE SCALE GENOMIC DNA]</scope>
    <source>
        <strain evidence="6 7">B2969</strain>
    </source>
</reference>
<dbReference type="InterPro" id="IPR003313">
    <property type="entry name" value="AraC-bd"/>
</dbReference>
<dbReference type="Gene3D" id="1.10.10.60">
    <property type="entry name" value="Homeodomain-like"/>
    <property type="match status" value="2"/>
</dbReference>
<dbReference type="Pfam" id="PF02311">
    <property type="entry name" value="AraC_binding"/>
    <property type="match status" value="1"/>
</dbReference>
<evidence type="ECO:0000256" key="4">
    <source>
        <dbReference type="ARBA" id="ARBA00023163"/>
    </source>
</evidence>
<dbReference type="InterPro" id="IPR009057">
    <property type="entry name" value="Homeodomain-like_sf"/>
</dbReference>
<dbReference type="InterPro" id="IPR020449">
    <property type="entry name" value="Tscrpt_reg_AraC-type_HTH"/>
</dbReference>
<proteinExistence type="predicted"/>
<evidence type="ECO:0000259" key="5">
    <source>
        <dbReference type="PROSITE" id="PS01124"/>
    </source>
</evidence>
<dbReference type="SUPFAM" id="SSF46689">
    <property type="entry name" value="Homeodomain-like"/>
    <property type="match status" value="2"/>
</dbReference>
<dbReference type="Proteomes" id="UP001610861">
    <property type="component" value="Unassembled WGS sequence"/>
</dbReference>
<dbReference type="PROSITE" id="PS00041">
    <property type="entry name" value="HTH_ARAC_FAMILY_1"/>
    <property type="match status" value="1"/>
</dbReference>
<dbReference type="RefSeq" id="WP_397558412.1">
    <property type="nucleotide sequence ID" value="NZ_JBIQWL010000014.1"/>
</dbReference>
<dbReference type="CDD" id="cd06986">
    <property type="entry name" value="cupin_MmsR-like_N"/>
    <property type="match status" value="1"/>
</dbReference>
<keyword evidence="3" id="KW-0010">Activator</keyword>
<organism evidence="6 7">
    <name type="scientific">Microbacterium alkaliflavum</name>
    <dbReference type="NCBI Taxonomy" id="3248839"/>
    <lineage>
        <taxon>Bacteria</taxon>
        <taxon>Bacillati</taxon>
        <taxon>Actinomycetota</taxon>
        <taxon>Actinomycetes</taxon>
        <taxon>Micrococcales</taxon>
        <taxon>Microbacteriaceae</taxon>
        <taxon>Microbacterium</taxon>
    </lineage>
</organism>
<evidence type="ECO:0000313" key="6">
    <source>
        <dbReference type="EMBL" id="MFH8252985.1"/>
    </source>
</evidence>
<dbReference type="EMBL" id="JBIQWL010000014">
    <property type="protein sequence ID" value="MFH8252985.1"/>
    <property type="molecule type" value="Genomic_DNA"/>
</dbReference>
<dbReference type="Gene3D" id="2.60.120.280">
    <property type="entry name" value="Regulatory protein AraC"/>
    <property type="match status" value="1"/>
</dbReference>
<protein>
    <submittedName>
        <fullName evidence="6">Helix-turn-helix domain-containing protein</fullName>
    </submittedName>
</protein>
<evidence type="ECO:0000256" key="3">
    <source>
        <dbReference type="ARBA" id="ARBA00023159"/>
    </source>
</evidence>
<dbReference type="InterPro" id="IPR018062">
    <property type="entry name" value="HTH_AraC-typ_CS"/>
</dbReference>
<dbReference type="InterPro" id="IPR037923">
    <property type="entry name" value="HTH-like"/>
</dbReference>
<feature type="domain" description="HTH araC/xylS-type" evidence="5">
    <location>
        <begin position="194"/>
        <end position="292"/>
    </location>
</feature>
<dbReference type="PROSITE" id="PS01124">
    <property type="entry name" value="HTH_ARAC_FAMILY_2"/>
    <property type="match status" value="1"/>
</dbReference>
<dbReference type="InterPro" id="IPR050204">
    <property type="entry name" value="AraC_XylS_family_regulators"/>
</dbReference>
<dbReference type="SUPFAM" id="SSF51215">
    <property type="entry name" value="Regulatory protein AraC"/>
    <property type="match status" value="1"/>
</dbReference>
<evidence type="ECO:0000313" key="7">
    <source>
        <dbReference type="Proteomes" id="UP001610861"/>
    </source>
</evidence>
<evidence type="ECO:0000256" key="2">
    <source>
        <dbReference type="ARBA" id="ARBA00023125"/>
    </source>
</evidence>
<dbReference type="InterPro" id="IPR018060">
    <property type="entry name" value="HTH_AraC"/>
</dbReference>
<dbReference type="PANTHER" id="PTHR46796">
    <property type="entry name" value="HTH-TYPE TRANSCRIPTIONAL ACTIVATOR RHAS-RELATED"/>
    <property type="match status" value="1"/>
</dbReference>
<accession>A0ABW7QDL1</accession>
<dbReference type="PANTHER" id="PTHR46796:SF7">
    <property type="entry name" value="ARAC FAMILY TRANSCRIPTIONAL REGULATOR"/>
    <property type="match status" value="1"/>
</dbReference>
<name>A0ABW7QDL1_9MICO</name>
<keyword evidence="1" id="KW-0805">Transcription regulation</keyword>
<evidence type="ECO:0000256" key="1">
    <source>
        <dbReference type="ARBA" id="ARBA00023015"/>
    </source>
</evidence>
<keyword evidence="2" id="KW-0238">DNA-binding</keyword>
<dbReference type="SMART" id="SM00342">
    <property type="entry name" value="HTH_ARAC"/>
    <property type="match status" value="1"/>
</dbReference>
<keyword evidence="4" id="KW-0804">Transcription</keyword>
<sequence>MTAEALLRSEGFPGQRLRVLPRPVVGRALRSGVTSRLLVTDAGFFPRASRHGRVRPRGAEELIIIVCAEGRGEISVGGRALELGRGEAVAIRPHAPHSYRADAAEPWSIWWLHVQGAEADGFCNDICDAGRAYARIALRDPLSATDAIRDVIARMEADATTAGLYEAAGAAWRLLAVLAADRLRGPAETGDRIQLIVEHLRRHPEQPVRVGELARAANLSVSHFSALFSAATGSSVVDFARGIRIARARELLRTTDHPVAAIATQVGYPDPFYFARQFKRVTGVSPTEFRRTA</sequence>
<keyword evidence="7" id="KW-1185">Reference proteome</keyword>